<dbReference type="GO" id="GO:0030160">
    <property type="term" value="F:synaptic receptor adaptor activity"/>
    <property type="evidence" value="ECO:0007669"/>
    <property type="project" value="TreeGrafter"/>
</dbReference>
<evidence type="ECO:0000256" key="1">
    <source>
        <dbReference type="SAM" id="MobiDB-lite"/>
    </source>
</evidence>
<dbReference type="GO" id="GO:0035255">
    <property type="term" value="F:ionotropic glutamate receptor binding"/>
    <property type="evidence" value="ECO:0007669"/>
    <property type="project" value="TreeGrafter"/>
</dbReference>
<dbReference type="OMA" id="HTKCMRF"/>
<proteinExistence type="predicted"/>
<dbReference type="InterPro" id="IPR051569">
    <property type="entry name" value="SHANK"/>
</dbReference>
<dbReference type="GeneTree" id="ENSGT00940000153561"/>
<feature type="domain" description="Talin N-terminal F0" evidence="2">
    <location>
        <begin position="56"/>
        <end position="124"/>
    </location>
</feature>
<dbReference type="FunFam" id="3.10.20.90:FF:000029">
    <property type="entry name" value="SH3 and multiple ankyrin repeat domains protein 1"/>
    <property type="match status" value="1"/>
</dbReference>
<evidence type="ECO:0000313" key="3">
    <source>
        <dbReference type="Ensembl" id="ENSEEEP00000029376.2"/>
    </source>
</evidence>
<dbReference type="Pfam" id="PF16511">
    <property type="entry name" value="FERM_f0"/>
    <property type="match status" value="1"/>
</dbReference>
<dbReference type="GO" id="GO:0045211">
    <property type="term" value="C:postsynaptic membrane"/>
    <property type="evidence" value="ECO:0007669"/>
    <property type="project" value="TreeGrafter"/>
</dbReference>
<organism evidence="3 4">
    <name type="scientific">Electrophorus electricus</name>
    <name type="common">Electric eel</name>
    <name type="synonym">Gymnotus electricus</name>
    <dbReference type="NCBI Taxonomy" id="8005"/>
    <lineage>
        <taxon>Eukaryota</taxon>
        <taxon>Metazoa</taxon>
        <taxon>Chordata</taxon>
        <taxon>Craniata</taxon>
        <taxon>Vertebrata</taxon>
        <taxon>Euteleostomi</taxon>
        <taxon>Actinopterygii</taxon>
        <taxon>Neopterygii</taxon>
        <taxon>Teleostei</taxon>
        <taxon>Ostariophysi</taxon>
        <taxon>Gymnotiformes</taxon>
        <taxon>Gymnotoidei</taxon>
        <taxon>Gymnotidae</taxon>
        <taxon>Electrophorus</taxon>
    </lineage>
</organism>
<sequence>MPRSPTSSEDEMAQSFSDYSEESASDTSKEETIYETIRVTTEPSPSHMEDIQSNSLVIRVVIPDLQQTKCMRFNPDATVWVSKQRILCTLSQSLKDVLNYGLFQAASNGRHGKFLDEERLLREYPQPISKGVPSLEVRGQGLVTKEPTFRTLCLMCFSDAE</sequence>
<evidence type="ECO:0000313" key="4">
    <source>
        <dbReference type="Proteomes" id="UP000314983"/>
    </source>
</evidence>
<dbReference type="GO" id="GO:0043197">
    <property type="term" value="C:dendritic spine"/>
    <property type="evidence" value="ECO:0007669"/>
    <property type="project" value="TreeGrafter"/>
</dbReference>
<dbReference type="Ensembl" id="ENSEEET00000029716.2">
    <property type="protein sequence ID" value="ENSEEEP00000029376.2"/>
    <property type="gene ID" value="ENSEEEG00000014073.2"/>
</dbReference>
<dbReference type="Gene3D" id="3.10.20.90">
    <property type="entry name" value="Phosphatidylinositol 3-kinase Catalytic Subunit, Chain A, domain 1"/>
    <property type="match status" value="1"/>
</dbReference>
<reference evidence="3" key="3">
    <citation type="submission" date="2020-05" db="EMBL/GenBank/DDBJ databases">
        <title>Electrophorus electricus (electric eel) genome, fEleEle1, primary haplotype.</title>
        <authorList>
            <person name="Myers G."/>
            <person name="Meyer A."/>
            <person name="Fedrigo O."/>
            <person name="Formenti G."/>
            <person name="Rhie A."/>
            <person name="Tracey A."/>
            <person name="Sims Y."/>
            <person name="Jarvis E.D."/>
        </authorList>
    </citation>
    <scope>NUCLEOTIDE SEQUENCE [LARGE SCALE GENOMIC DNA]</scope>
</reference>
<accession>A0A4W4FZ68</accession>
<protein>
    <recommendedName>
        <fullName evidence="2">Talin N-terminal F0 domain-containing protein</fullName>
    </recommendedName>
</protein>
<feature type="region of interest" description="Disordered" evidence="1">
    <location>
        <begin position="1"/>
        <end position="32"/>
    </location>
</feature>
<dbReference type="AlphaFoldDB" id="A0A4W4FZ68"/>
<dbReference type="PANTHER" id="PTHR24135">
    <property type="entry name" value="SH3 AND MULTIPLE ANKYRIN REPEAT DOMAINS PROTEIN"/>
    <property type="match status" value="1"/>
</dbReference>
<dbReference type="PANTHER" id="PTHR24135:SF17">
    <property type="entry name" value="SH3 AND MULTIPLE ANKYRIN REPEAT DOMAINS PROTEIN 2"/>
    <property type="match status" value="1"/>
</dbReference>
<reference evidence="4" key="1">
    <citation type="journal article" date="2014" name="Science">
        <title>Nonhuman genetics. Genomic basis for the convergent evolution of electric organs.</title>
        <authorList>
            <person name="Gallant J.R."/>
            <person name="Traeger L.L."/>
            <person name="Volkening J.D."/>
            <person name="Moffett H."/>
            <person name="Chen P.H."/>
            <person name="Novina C.D."/>
            <person name="Phillips G.N.Jr."/>
            <person name="Anand R."/>
            <person name="Wells G.B."/>
            <person name="Pinch M."/>
            <person name="Guth R."/>
            <person name="Unguez G.A."/>
            <person name="Albert J.S."/>
            <person name="Zakon H.H."/>
            <person name="Samanta M.P."/>
            <person name="Sussman M.R."/>
        </authorList>
    </citation>
    <scope>NUCLEOTIDE SEQUENCE [LARGE SCALE GENOMIC DNA]</scope>
</reference>
<reference evidence="3" key="5">
    <citation type="submission" date="2025-09" db="UniProtKB">
        <authorList>
            <consortium name="Ensembl"/>
        </authorList>
    </citation>
    <scope>IDENTIFICATION</scope>
</reference>
<dbReference type="GO" id="GO:0014069">
    <property type="term" value="C:postsynaptic density"/>
    <property type="evidence" value="ECO:0007669"/>
    <property type="project" value="TreeGrafter"/>
</dbReference>
<reference evidence="3" key="4">
    <citation type="submission" date="2025-08" db="UniProtKB">
        <authorList>
            <consortium name="Ensembl"/>
        </authorList>
    </citation>
    <scope>IDENTIFICATION</scope>
</reference>
<name>A0A4W4FZ68_ELEEL</name>
<reference evidence="4" key="2">
    <citation type="journal article" date="2017" name="Sci. Adv.">
        <title>A tail of two voltages: Proteomic comparison of the three electric organs of the electric eel.</title>
        <authorList>
            <person name="Traeger L.L."/>
            <person name="Sabat G."/>
            <person name="Barrett-Wilt G.A."/>
            <person name="Wells G.B."/>
            <person name="Sussman M.R."/>
        </authorList>
    </citation>
    <scope>NUCLEOTIDE SEQUENCE [LARGE SCALE GENOMIC DNA]</scope>
</reference>
<dbReference type="InterPro" id="IPR032425">
    <property type="entry name" value="FERM_f0"/>
</dbReference>
<dbReference type="Proteomes" id="UP000314983">
    <property type="component" value="Chromosome 4"/>
</dbReference>
<dbReference type="STRING" id="8005.ENSEEEP00000029376"/>
<keyword evidence="4" id="KW-1185">Reference proteome</keyword>
<evidence type="ECO:0000259" key="2">
    <source>
        <dbReference type="Pfam" id="PF16511"/>
    </source>
</evidence>